<reference evidence="1" key="1">
    <citation type="journal article" date="2014" name="Front. Microbiol.">
        <title>High frequency of phylogenetically diverse reductive dehalogenase-homologous genes in deep subseafloor sedimentary metagenomes.</title>
        <authorList>
            <person name="Kawai M."/>
            <person name="Futagami T."/>
            <person name="Toyoda A."/>
            <person name="Takaki Y."/>
            <person name="Nishi S."/>
            <person name="Hori S."/>
            <person name="Arai W."/>
            <person name="Tsubouchi T."/>
            <person name="Morono Y."/>
            <person name="Uchiyama I."/>
            <person name="Ito T."/>
            <person name="Fujiyama A."/>
            <person name="Inagaki F."/>
            <person name="Takami H."/>
        </authorList>
    </citation>
    <scope>NUCLEOTIDE SEQUENCE</scope>
    <source>
        <strain evidence="1">Expedition CK06-06</strain>
    </source>
</reference>
<gene>
    <name evidence="1" type="ORF">S06H3_54535</name>
</gene>
<organism evidence="1">
    <name type="scientific">marine sediment metagenome</name>
    <dbReference type="NCBI Taxonomy" id="412755"/>
    <lineage>
        <taxon>unclassified sequences</taxon>
        <taxon>metagenomes</taxon>
        <taxon>ecological metagenomes</taxon>
    </lineage>
</organism>
<dbReference type="AlphaFoldDB" id="X1R7P3"/>
<evidence type="ECO:0000313" key="1">
    <source>
        <dbReference type="EMBL" id="GAI51634.1"/>
    </source>
</evidence>
<proteinExistence type="predicted"/>
<dbReference type="EMBL" id="BARV01034894">
    <property type="protein sequence ID" value="GAI51634.1"/>
    <property type="molecule type" value="Genomic_DNA"/>
</dbReference>
<comment type="caution">
    <text evidence="1">The sequence shown here is derived from an EMBL/GenBank/DDBJ whole genome shotgun (WGS) entry which is preliminary data.</text>
</comment>
<sequence length="147" mass="15788">MGVTRRFTVERRGTGRPDYTPAVAASKPVVIANQKKWALLITRRAVDGNALAPGAETIVIPAATIGNVNGWQLNMGGGVITCNVSCIQKVVMCHTPGIIGDFLYDMRGDIIFGPLSSTIINPDEDCLIILYNNDVVERDFSLSLVGV</sequence>
<name>X1R7P3_9ZZZZ</name>
<accession>X1R7P3</accession>
<protein>
    <submittedName>
        <fullName evidence="1">Uncharacterized protein</fullName>
    </submittedName>
</protein>
<feature type="non-terminal residue" evidence="1">
    <location>
        <position position="147"/>
    </location>
</feature>